<dbReference type="EMBL" id="NPBQ01000149">
    <property type="protein sequence ID" value="PAD80615.1"/>
    <property type="molecule type" value="Genomic_DNA"/>
</dbReference>
<dbReference type="RefSeq" id="WP_047944838.1">
    <property type="nucleotide sequence ID" value="NZ_CP026031.1"/>
</dbReference>
<dbReference type="OrthoDB" id="2692225at2"/>
<keyword evidence="1" id="KW-0812">Transmembrane</keyword>
<evidence type="ECO:0000313" key="2">
    <source>
        <dbReference type="EMBL" id="KLV17209.1"/>
    </source>
</evidence>
<dbReference type="Proteomes" id="UP000036045">
    <property type="component" value="Unassembled WGS sequence"/>
</dbReference>
<reference evidence="2 4" key="1">
    <citation type="submission" date="2015-05" db="EMBL/GenBank/DDBJ databases">
        <title>Whole genome sequence and identification of bacterial endophytes from Costus igneus.</title>
        <authorList>
            <person name="Lee Y.P."/>
            <person name="Gan H.M."/>
            <person name="Eng W."/>
            <person name="Wheatley M.S."/>
            <person name="Caraballo A."/>
            <person name="Polter S."/>
            <person name="Savka M.A."/>
            <person name="Hudson A.O."/>
        </authorList>
    </citation>
    <scope>NUCLEOTIDE SEQUENCE [LARGE SCALE GENOMIC DNA]</scope>
    <source>
        <strain evidence="2 4">RIT379</strain>
    </source>
</reference>
<dbReference type="PATRIC" id="fig|1397.4.peg.4491"/>
<organism evidence="2 4">
    <name type="scientific">Niallia circulans</name>
    <name type="common">Bacillus circulans</name>
    <dbReference type="NCBI Taxonomy" id="1397"/>
    <lineage>
        <taxon>Bacteria</taxon>
        <taxon>Bacillati</taxon>
        <taxon>Bacillota</taxon>
        <taxon>Bacilli</taxon>
        <taxon>Bacillales</taxon>
        <taxon>Bacillaceae</taxon>
        <taxon>Niallia</taxon>
    </lineage>
</organism>
<feature type="transmembrane region" description="Helical" evidence="1">
    <location>
        <begin position="37"/>
        <end position="56"/>
    </location>
</feature>
<name>A0A0J1HU40_NIACI</name>
<accession>A0A0J1HU40</accession>
<dbReference type="Proteomes" id="UP000216961">
    <property type="component" value="Unassembled WGS sequence"/>
</dbReference>
<dbReference type="GeneID" id="56347154"/>
<keyword evidence="1" id="KW-1133">Transmembrane helix</keyword>
<dbReference type="EMBL" id="LDPH01000049">
    <property type="protein sequence ID" value="KLV17209.1"/>
    <property type="molecule type" value="Genomic_DNA"/>
</dbReference>
<feature type="transmembrane region" description="Helical" evidence="1">
    <location>
        <begin position="6"/>
        <end position="25"/>
    </location>
</feature>
<sequence length="87" mass="9139">MSPVVIISIVIGLVILLLVVGTPIKPLRMIGQGIIKIMIGALFLFFLNTVGNQYGIHVPINFATSTVSGILGIPGVAALVAIQLYII</sequence>
<keyword evidence="1" id="KW-0472">Membrane</keyword>
<dbReference type="KEGG" id="bcir:C2I06_18870"/>
<evidence type="ECO:0000256" key="1">
    <source>
        <dbReference type="SAM" id="Phobius"/>
    </source>
</evidence>
<dbReference type="NCBIfam" id="TIGR02862">
    <property type="entry name" value="spore_BofA"/>
    <property type="match status" value="1"/>
</dbReference>
<proteinExistence type="predicted"/>
<comment type="caution">
    <text evidence="2">The sequence shown here is derived from an EMBL/GenBank/DDBJ whole genome shotgun (WGS) entry which is preliminary data.</text>
</comment>
<dbReference type="InterPro" id="IPR010001">
    <property type="entry name" value="BofA"/>
</dbReference>
<dbReference type="AlphaFoldDB" id="A0A0J1HU40"/>
<gene>
    <name evidence="2" type="ORF">ABW02_24805</name>
    <name evidence="3" type="ORF">CHH57_24240</name>
</gene>
<keyword evidence="4" id="KW-1185">Reference proteome</keyword>
<feature type="transmembrane region" description="Helical" evidence="1">
    <location>
        <begin position="62"/>
        <end position="86"/>
    </location>
</feature>
<evidence type="ECO:0000313" key="3">
    <source>
        <dbReference type="EMBL" id="PAD80615.1"/>
    </source>
</evidence>
<evidence type="ECO:0000313" key="5">
    <source>
        <dbReference type="Proteomes" id="UP000216961"/>
    </source>
</evidence>
<protein>
    <submittedName>
        <fullName evidence="3">Pro-sigmaK processing inhibitor BofA</fullName>
    </submittedName>
    <submittedName>
        <fullName evidence="2">Sigma-K factor-processing regulatory protein BofA</fullName>
    </submittedName>
</protein>
<evidence type="ECO:0000313" key="4">
    <source>
        <dbReference type="Proteomes" id="UP000036045"/>
    </source>
</evidence>
<dbReference type="Pfam" id="PF07441">
    <property type="entry name" value="BofA"/>
    <property type="match status" value="1"/>
</dbReference>
<reference evidence="3 5" key="2">
    <citation type="submission" date="2017-07" db="EMBL/GenBank/DDBJ databases">
        <title>Isolation and whole genome analysis of endospore-forming bacteria from heroin.</title>
        <authorList>
            <person name="Kalinowski J."/>
            <person name="Ahrens B."/>
            <person name="Al-Dilaimi A."/>
            <person name="Winkler A."/>
            <person name="Wibberg D."/>
            <person name="Schleenbecker U."/>
            <person name="Ruckert C."/>
            <person name="Wolfel R."/>
            <person name="Grass G."/>
        </authorList>
    </citation>
    <scope>NUCLEOTIDE SEQUENCE [LARGE SCALE GENOMIC DNA]</scope>
    <source>
        <strain evidence="3 5">7521-2</strain>
    </source>
</reference>